<name>A0A7Y8XZG8_9FLAO</name>
<evidence type="ECO:0000313" key="4">
    <source>
        <dbReference type="EMBL" id="NYA69698.1"/>
    </source>
</evidence>
<evidence type="ECO:0000259" key="3">
    <source>
        <dbReference type="PROSITE" id="PS50110"/>
    </source>
</evidence>
<dbReference type="GO" id="GO:0000160">
    <property type="term" value="P:phosphorelay signal transduction system"/>
    <property type="evidence" value="ECO:0007669"/>
    <property type="project" value="InterPro"/>
</dbReference>
<gene>
    <name evidence="4" type="ORF">HZF10_02105</name>
</gene>
<keyword evidence="1" id="KW-0238">DNA-binding</keyword>
<organism evidence="4 5">
    <name type="scientific">Flavobacterium agri</name>
    <dbReference type="NCBI Taxonomy" id="2743471"/>
    <lineage>
        <taxon>Bacteria</taxon>
        <taxon>Pseudomonadati</taxon>
        <taxon>Bacteroidota</taxon>
        <taxon>Flavobacteriia</taxon>
        <taxon>Flavobacteriales</taxon>
        <taxon>Flavobacteriaceae</taxon>
        <taxon>Flavobacterium</taxon>
    </lineage>
</organism>
<dbReference type="InterPro" id="IPR016032">
    <property type="entry name" value="Sig_transdc_resp-reg_C-effctor"/>
</dbReference>
<dbReference type="Proteomes" id="UP000535020">
    <property type="component" value="Unassembled WGS sequence"/>
</dbReference>
<dbReference type="PANTHER" id="PTHR43214:SF17">
    <property type="entry name" value="TRANSCRIPTIONAL REGULATORY PROTEIN RCSB"/>
    <property type="match status" value="1"/>
</dbReference>
<dbReference type="PROSITE" id="PS50110">
    <property type="entry name" value="RESPONSE_REGULATORY"/>
    <property type="match status" value="1"/>
</dbReference>
<feature type="modified residue" description="4-aspartylphosphate" evidence="2">
    <location>
        <position position="59"/>
    </location>
</feature>
<dbReference type="InterPro" id="IPR039420">
    <property type="entry name" value="WalR-like"/>
</dbReference>
<keyword evidence="5" id="KW-1185">Reference proteome</keyword>
<dbReference type="AlphaFoldDB" id="A0A7Y8XZG8"/>
<evidence type="ECO:0000256" key="2">
    <source>
        <dbReference type="PROSITE-ProRule" id="PRU00169"/>
    </source>
</evidence>
<sequence>MFKKVLVAEDYDGMNLALKQVLKDMDIQDIHGVGYCDEALLKIKEAHQNEKPYDLLITDLSFERDHKVVKLGSGQELIAAARHIQPSLNVLVFSVENKPHPIQHLFRELEIDGYVLKGRHNIPELKKAIAAVHSGNHYISPELSQVLTDKSLDEIEDYDRKLLHLLAQGTSQADIAEAFQKKNWSPNSVSSIEKRINRLKIMLKANNNVQLIAIAKDLGLV</sequence>
<dbReference type="InterPro" id="IPR001789">
    <property type="entry name" value="Sig_transdc_resp-reg_receiver"/>
</dbReference>
<dbReference type="GO" id="GO:0006355">
    <property type="term" value="P:regulation of DNA-templated transcription"/>
    <property type="evidence" value="ECO:0007669"/>
    <property type="project" value="InterPro"/>
</dbReference>
<keyword evidence="2" id="KW-0597">Phosphoprotein</keyword>
<dbReference type="Gene3D" id="1.10.10.10">
    <property type="entry name" value="Winged helix-like DNA-binding domain superfamily/Winged helix DNA-binding domain"/>
    <property type="match status" value="1"/>
</dbReference>
<dbReference type="SUPFAM" id="SSF46894">
    <property type="entry name" value="C-terminal effector domain of the bipartite response regulators"/>
    <property type="match status" value="1"/>
</dbReference>
<dbReference type="RefSeq" id="WP_176004517.1">
    <property type="nucleotide sequence ID" value="NZ_JABWMI010000003.1"/>
</dbReference>
<evidence type="ECO:0000256" key="1">
    <source>
        <dbReference type="ARBA" id="ARBA00023125"/>
    </source>
</evidence>
<dbReference type="InterPro" id="IPR011006">
    <property type="entry name" value="CheY-like_superfamily"/>
</dbReference>
<feature type="domain" description="Response regulatory" evidence="3">
    <location>
        <begin position="4"/>
        <end position="132"/>
    </location>
</feature>
<dbReference type="GO" id="GO:0003677">
    <property type="term" value="F:DNA binding"/>
    <property type="evidence" value="ECO:0007669"/>
    <property type="project" value="UniProtKB-KW"/>
</dbReference>
<dbReference type="InterPro" id="IPR036388">
    <property type="entry name" value="WH-like_DNA-bd_sf"/>
</dbReference>
<proteinExistence type="predicted"/>
<accession>A0A7Y8XZG8</accession>
<dbReference type="EMBL" id="JACBJI010000001">
    <property type="protein sequence ID" value="NYA69698.1"/>
    <property type="molecule type" value="Genomic_DNA"/>
</dbReference>
<evidence type="ECO:0000313" key="5">
    <source>
        <dbReference type="Proteomes" id="UP000535020"/>
    </source>
</evidence>
<comment type="caution">
    <text evidence="4">The sequence shown here is derived from an EMBL/GenBank/DDBJ whole genome shotgun (WGS) entry which is preliminary data.</text>
</comment>
<dbReference type="Gene3D" id="3.40.50.2300">
    <property type="match status" value="1"/>
</dbReference>
<reference evidence="4 5" key="1">
    <citation type="submission" date="2020-07" db="EMBL/GenBank/DDBJ databases">
        <authorList>
            <person name="Sun Q."/>
        </authorList>
    </citation>
    <scope>NUCLEOTIDE SEQUENCE [LARGE SCALE GENOMIC DNA]</scope>
    <source>
        <strain evidence="4 5">MAH-1</strain>
    </source>
</reference>
<dbReference type="SMART" id="SM00448">
    <property type="entry name" value="REC"/>
    <property type="match status" value="1"/>
</dbReference>
<dbReference type="PANTHER" id="PTHR43214">
    <property type="entry name" value="TWO-COMPONENT RESPONSE REGULATOR"/>
    <property type="match status" value="1"/>
</dbReference>
<dbReference type="SUPFAM" id="SSF52172">
    <property type="entry name" value="CheY-like"/>
    <property type="match status" value="1"/>
</dbReference>
<protein>
    <submittedName>
        <fullName evidence="4">Response regulator transcription factor</fullName>
    </submittedName>
</protein>